<keyword evidence="3" id="KW-1185">Reference proteome</keyword>
<dbReference type="Proteomes" id="UP000193218">
    <property type="component" value="Unassembled WGS sequence"/>
</dbReference>
<evidence type="ECO:0000313" key="3">
    <source>
        <dbReference type="Proteomes" id="UP000193218"/>
    </source>
</evidence>
<evidence type="ECO:0000313" key="2">
    <source>
        <dbReference type="EMBL" id="ORX34908.1"/>
    </source>
</evidence>
<dbReference type="InParanoid" id="A0A1Y1UA59"/>
<feature type="region of interest" description="Disordered" evidence="1">
    <location>
        <begin position="734"/>
        <end position="885"/>
    </location>
</feature>
<feature type="region of interest" description="Disordered" evidence="1">
    <location>
        <begin position="284"/>
        <end position="339"/>
    </location>
</feature>
<dbReference type="GeneID" id="33553722"/>
<feature type="compositionally biased region" description="Basic and acidic residues" evidence="1">
    <location>
        <begin position="781"/>
        <end position="809"/>
    </location>
</feature>
<evidence type="ECO:0000256" key="1">
    <source>
        <dbReference type="SAM" id="MobiDB-lite"/>
    </source>
</evidence>
<feature type="compositionally biased region" description="Polar residues" evidence="1">
    <location>
        <begin position="1042"/>
        <end position="1060"/>
    </location>
</feature>
<feature type="compositionally biased region" description="Polar residues" evidence="1">
    <location>
        <begin position="314"/>
        <end position="323"/>
    </location>
</feature>
<sequence length="1060" mass="115669">MTSLSTPTPLSGQHQHPFKTSSPRRQLFIPSPQSSPNPFSSPLPTLTSARPPLICIPPQFPSPPRVLHKSPSTSKLYHHNRSSTFMSDATRHRSPPGASASPDVSYHPLQPFLPHPSSPFRIDRLRLRKHSNGPPLSASRISPPSSTIRLSCNPTQASAQLGFNSGYPVTPPDLPSIHGVFDKFHTVQQKGQNDHLGPSRRVTMARKPPPPIDTSGSSMIDRHNTLSKKGRRDTLQLPMMGLSTPTQRSAGAIAFDKQRQWSSPQADINDLSDWDVLSDQSILQARSATTPSSSSHSSQDPTKRRRNDGPSPVPTTLTKSTDWLDSEAPSAAPALGQPPLGYAPNEMNLRAIEVLEHFSGHLLSDGWGDELDEYNPPRRSSRHYSRQDPKSAPAVPAKSNLRNQQQSPPSRTAPPLPPTPSYAMSSGLESEDWDADSIQSHGGRRDEHDAASVRSWREARKKSKPPTLRPLSEQPPIGSNSIQPGSISSHHRIERATSSHRLISPNTPPRSTSLTPGLKLTRPSVESRDMPYAFYNIQEQEEPTKGGMRRVSSALSRKSSDEKKKSRIKVPLLLDFTHGSDARSPASPPSSPVPFQHRPLPPLPGSSSRSSMLPSRSSSSGPSALLQLRFQRELLRPKRPSTSSQSQEIVESHDVDPLSSRPQIRKLSARDEPRPGAPLSPRMDTADKQDRRRGMTALSFLAMEEMFGPDEPIPLDRHAPGPVVVEHILPPGQLSKIVPETSDRRDSWSSSSTSTTSLSNDNEARSDADDSRLNAQPHSRPIADRTVRKSASMDRAKSKSKRTKTDNRKSMGQTSINMSMSSPAIKSPFSTLNPFDSEEDKLPTRSTALPPPPRPRHSYAAQKDARQIYGHLSSPPMPESVSSPISAVRGERPQTFMALSRNPSFSSRYSPLTTRPNSPTSETSHAVSPVALESSQSAPAPHSLELTCRQREPGPSPIASVFGLNTLRNPAAQMSEAATTSLPSATLPPEATPSHPVDTGKADELQSISTSATSRRDVEREEKDRVLREWLKSKPRRGTGENIGTVSVTPAENVLSSSGA</sequence>
<feature type="compositionally biased region" description="Low complexity" evidence="1">
    <location>
        <begin position="748"/>
        <end position="759"/>
    </location>
</feature>
<feature type="region of interest" description="Disordered" evidence="1">
    <location>
        <begin position="373"/>
        <end position="623"/>
    </location>
</feature>
<dbReference type="AlphaFoldDB" id="A0A1Y1UA59"/>
<feature type="compositionally biased region" description="Polar residues" evidence="1">
    <location>
        <begin position="477"/>
        <end position="488"/>
    </location>
</feature>
<feature type="compositionally biased region" description="Basic and acidic residues" evidence="1">
    <location>
        <begin position="1014"/>
        <end position="1032"/>
    </location>
</feature>
<reference evidence="2 3" key="1">
    <citation type="submission" date="2017-03" db="EMBL/GenBank/DDBJ databases">
        <title>Widespread Adenine N6-methylation of Active Genes in Fungi.</title>
        <authorList>
            <consortium name="DOE Joint Genome Institute"/>
            <person name="Mondo S.J."/>
            <person name="Dannebaum R.O."/>
            <person name="Kuo R.C."/>
            <person name="Louie K.B."/>
            <person name="Bewick A.J."/>
            <person name="Labutti K."/>
            <person name="Haridas S."/>
            <person name="Kuo A."/>
            <person name="Salamov A."/>
            <person name="Ahrendt S.R."/>
            <person name="Lau R."/>
            <person name="Bowen B.P."/>
            <person name="Lipzen A."/>
            <person name="Sullivan W."/>
            <person name="Andreopoulos W.B."/>
            <person name="Clum A."/>
            <person name="Lindquist E."/>
            <person name="Daum C."/>
            <person name="Northen T.R."/>
            <person name="Ramamoorthy G."/>
            <person name="Schmitz R.J."/>
            <person name="Gryganskyi A."/>
            <person name="Culley D."/>
            <person name="Magnuson J."/>
            <person name="James T.Y."/>
            <person name="O'Malley M.A."/>
            <person name="Stajich J.E."/>
            <person name="Spatafora J.W."/>
            <person name="Visel A."/>
            <person name="Grigoriev I.V."/>
        </authorList>
    </citation>
    <scope>NUCLEOTIDE SEQUENCE [LARGE SCALE GENOMIC DNA]</scope>
    <source>
        <strain evidence="2 3">NRRL Y-17943</strain>
    </source>
</reference>
<feature type="compositionally biased region" description="Basic and acidic residues" evidence="1">
    <location>
        <begin position="443"/>
        <end position="458"/>
    </location>
</feature>
<gene>
    <name evidence="2" type="ORF">BD324DRAFT_103788</name>
</gene>
<feature type="region of interest" description="Disordered" evidence="1">
    <location>
        <begin position="636"/>
        <end position="691"/>
    </location>
</feature>
<comment type="caution">
    <text evidence="2">The sequence shown here is derived from an EMBL/GenBank/DDBJ whole genome shotgun (WGS) entry which is preliminary data.</text>
</comment>
<feature type="compositionally biased region" description="Polar residues" evidence="1">
    <location>
        <begin position="640"/>
        <end position="649"/>
    </location>
</feature>
<feature type="compositionally biased region" description="Polar residues" evidence="1">
    <location>
        <begin position="1"/>
        <end position="24"/>
    </location>
</feature>
<feature type="compositionally biased region" description="Polar residues" evidence="1">
    <location>
        <begin position="810"/>
        <end position="834"/>
    </location>
</feature>
<feature type="region of interest" description="Disordered" evidence="1">
    <location>
        <begin position="897"/>
        <end position="1060"/>
    </location>
</feature>
<feature type="compositionally biased region" description="Pro residues" evidence="1">
    <location>
        <begin position="411"/>
        <end position="420"/>
    </location>
</feature>
<feature type="compositionally biased region" description="Basic and acidic residues" evidence="1">
    <location>
        <begin position="762"/>
        <end position="772"/>
    </location>
</feature>
<feature type="compositionally biased region" description="Polar residues" evidence="1">
    <location>
        <begin position="901"/>
        <end position="926"/>
    </location>
</feature>
<accession>A0A1Y1UA59</accession>
<proteinExistence type="predicted"/>
<dbReference type="RefSeq" id="XP_021869124.1">
    <property type="nucleotide sequence ID" value="XM_022011914.1"/>
</dbReference>
<feature type="region of interest" description="Disordered" evidence="1">
    <location>
        <begin position="190"/>
        <end position="248"/>
    </location>
</feature>
<feature type="compositionally biased region" description="Polar residues" evidence="1">
    <location>
        <begin position="499"/>
        <end position="515"/>
    </location>
</feature>
<feature type="compositionally biased region" description="Pro residues" evidence="1">
    <location>
        <begin position="54"/>
        <end position="64"/>
    </location>
</feature>
<organism evidence="2 3">
    <name type="scientific">Kockovaella imperatae</name>
    <dbReference type="NCBI Taxonomy" id="4999"/>
    <lineage>
        <taxon>Eukaryota</taxon>
        <taxon>Fungi</taxon>
        <taxon>Dikarya</taxon>
        <taxon>Basidiomycota</taxon>
        <taxon>Agaricomycotina</taxon>
        <taxon>Tremellomycetes</taxon>
        <taxon>Tremellales</taxon>
        <taxon>Cuniculitremaceae</taxon>
        <taxon>Kockovaella</taxon>
    </lineage>
</organism>
<name>A0A1Y1UA59_9TREE</name>
<protein>
    <submittedName>
        <fullName evidence="2">Uncharacterized protein</fullName>
    </submittedName>
</protein>
<feature type="compositionally biased region" description="Low complexity" evidence="1">
    <location>
        <begin position="605"/>
        <end position="623"/>
    </location>
</feature>
<dbReference type="EMBL" id="NBSH01000012">
    <property type="protein sequence ID" value="ORX34908.1"/>
    <property type="molecule type" value="Genomic_DNA"/>
</dbReference>
<feature type="region of interest" description="Disordered" evidence="1">
    <location>
        <begin position="1"/>
        <end position="118"/>
    </location>
</feature>